<keyword evidence="1" id="KW-0328">Glycosyltransferase</keyword>
<dbReference type="HOGENOM" id="CLU_472327_0_0_5"/>
<evidence type="ECO:0000256" key="4">
    <source>
        <dbReference type="SAM" id="MobiDB-lite"/>
    </source>
</evidence>
<dbReference type="Proteomes" id="UP000000692">
    <property type="component" value="Chromosome"/>
</dbReference>
<feature type="region of interest" description="Disordered" evidence="4">
    <location>
        <begin position="570"/>
        <end position="591"/>
    </location>
</feature>
<organism evidence="6 7">
    <name type="scientific">Ketogulonicigenium vulgare (strain WSH-001)</name>
    <dbReference type="NCBI Taxonomy" id="759362"/>
    <lineage>
        <taxon>Bacteria</taxon>
        <taxon>Pseudomonadati</taxon>
        <taxon>Pseudomonadota</taxon>
        <taxon>Alphaproteobacteria</taxon>
        <taxon>Rhodobacterales</taxon>
        <taxon>Roseobacteraceae</taxon>
        <taxon>Ketogulonicigenium</taxon>
    </lineage>
</organism>
<dbReference type="InterPro" id="IPR007657">
    <property type="entry name" value="Glycosyltransferase_61"/>
</dbReference>
<name>F9Y523_KETVW</name>
<keyword evidence="2" id="KW-0808">Transferase</keyword>
<dbReference type="KEGG" id="kvl:KVU_0815"/>
<gene>
    <name evidence="6" type="ordered locus">KVU_0815</name>
</gene>
<dbReference type="PANTHER" id="PTHR20961">
    <property type="entry name" value="GLYCOSYLTRANSFERASE"/>
    <property type="match status" value="1"/>
</dbReference>
<feature type="domain" description="Glycosyltransferase 61 catalytic" evidence="5">
    <location>
        <begin position="285"/>
        <end position="374"/>
    </location>
</feature>
<evidence type="ECO:0000313" key="7">
    <source>
        <dbReference type="Proteomes" id="UP000000692"/>
    </source>
</evidence>
<dbReference type="EMBL" id="CP002018">
    <property type="protein sequence ID" value="AEM40655.1"/>
    <property type="molecule type" value="Genomic_DNA"/>
</dbReference>
<dbReference type="OrthoDB" id="288504at2"/>
<evidence type="ECO:0000256" key="2">
    <source>
        <dbReference type="ARBA" id="ARBA00022679"/>
    </source>
</evidence>
<dbReference type="eggNOG" id="COG4421">
    <property type="taxonomic scope" value="Bacteria"/>
</dbReference>
<reference evidence="6 7" key="1">
    <citation type="journal article" date="2011" name="J. Bacteriol.">
        <title>Complete genome sequence of the industrial strain Ketogulonicigenium vulgare WSH-001.</title>
        <authorList>
            <person name="Liu L."/>
            <person name="Li Y."/>
            <person name="Zhang J."/>
            <person name="Zhou Z."/>
            <person name="Liu J."/>
            <person name="Li X."/>
            <person name="Zhou J."/>
            <person name="Du G."/>
            <person name="Wang L."/>
            <person name="Chen J."/>
        </authorList>
    </citation>
    <scope>NUCLEOTIDE SEQUENCE [LARGE SCALE GENOMIC DNA]</scope>
    <source>
        <strain evidence="6 7">WSH-001</strain>
    </source>
</reference>
<keyword evidence="3" id="KW-0325">Glycoprotein</keyword>
<accession>F9Y523</accession>
<evidence type="ECO:0000256" key="1">
    <source>
        <dbReference type="ARBA" id="ARBA00022676"/>
    </source>
</evidence>
<keyword evidence="7" id="KW-1185">Reference proteome</keyword>
<protein>
    <recommendedName>
        <fullName evidence="5">Glycosyltransferase 61 catalytic domain-containing protein</fullName>
    </recommendedName>
</protein>
<dbReference type="GO" id="GO:0016757">
    <property type="term" value="F:glycosyltransferase activity"/>
    <property type="evidence" value="ECO:0007669"/>
    <property type="project" value="UniProtKB-KW"/>
</dbReference>
<proteinExistence type="predicted"/>
<sequence>MTFPPPISAATPQDFFRPGVDEGLWLLRPESMEPVPFERANITWISLASDHRVRLTTDMLMRTHPSNGNSLLFPTVIAYAQDVTVSQSYMAIGGKYLLNSAGALRIRGKAISAKEQDNDGAKDAALTRYLAAGAREAQPLEVWKGADPRDLDFVIDTRNFHNFYHFTKEALSLLTLYGRYGLRGRIIFYSKNTKDHKVGDFVQQSIQAWFPELADRIEVTGSNRDGEGYSAPAALIAYDTISYFLQSNKNCFPNITRFGVKVERKPGLGNARDMGRMSVESPLVSLRERAMRYIDRSAPQKLRLYVERRSTRSRPVVQEHLLTDILKRHGFRTIAFEDSIVPEQAALVANCEAMVSIHGAGMTNMLYAPIGAKVFELSNTQTLVGRFGDFNPIANAASVTYAHIYLDHDHDDPSIVPRIVPDKHRGVRLTPFSAAAAAGYILATLDPQAAQDAKALCEAANAAGDFEQLEQLLDQHQDIISHIADYHVWRANLAAQRQDRSAVLRKLIHALMLAPRRIMLIKRLLPVAIEFSDQVTFEFAARQLHRIDEAEFIAFFDKHKWPIPANVTLSGGEDDEGAGLDAVSEARRATD</sequence>
<dbReference type="InterPro" id="IPR049625">
    <property type="entry name" value="Glyco_transf_61_cat"/>
</dbReference>
<dbReference type="RefSeq" id="WP_014537671.1">
    <property type="nucleotide sequence ID" value="NC_017384.1"/>
</dbReference>
<evidence type="ECO:0000313" key="6">
    <source>
        <dbReference type="EMBL" id="AEM40655.1"/>
    </source>
</evidence>
<dbReference type="Pfam" id="PF04577">
    <property type="entry name" value="Glyco_transf_61"/>
    <property type="match status" value="1"/>
</dbReference>
<evidence type="ECO:0000259" key="5">
    <source>
        <dbReference type="Pfam" id="PF04577"/>
    </source>
</evidence>
<evidence type="ECO:0000256" key="3">
    <source>
        <dbReference type="ARBA" id="ARBA00023180"/>
    </source>
</evidence>
<dbReference type="AlphaFoldDB" id="F9Y523"/>